<protein>
    <submittedName>
        <fullName evidence="3">Xaa-Pro aminopeptidase</fullName>
    </submittedName>
</protein>
<evidence type="ECO:0000313" key="3">
    <source>
        <dbReference type="EMBL" id="MDQ0362285.1"/>
    </source>
</evidence>
<dbReference type="InterPro" id="IPR000587">
    <property type="entry name" value="Creatinase_N"/>
</dbReference>
<dbReference type="Gene3D" id="3.90.230.10">
    <property type="entry name" value="Creatinase/methionine aminopeptidase superfamily"/>
    <property type="match status" value="1"/>
</dbReference>
<proteinExistence type="predicted"/>
<dbReference type="InterPro" id="IPR036005">
    <property type="entry name" value="Creatinase/aminopeptidase-like"/>
</dbReference>
<evidence type="ECO:0000259" key="1">
    <source>
        <dbReference type="Pfam" id="PF00557"/>
    </source>
</evidence>
<feature type="domain" description="Peptidase M24" evidence="1">
    <location>
        <begin position="204"/>
        <end position="393"/>
    </location>
</feature>
<dbReference type="InterPro" id="IPR000994">
    <property type="entry name" value="Pept_M24"/>
</dbReference>
<evidence type="ECO:0000313" key="4">
    <source>
        <dbReference type="Proteomes" id="UP001230220"/>
    </source>
</evidence>
<dbReference type="SUPFAM" id="SSF55920">
    <property type="entry name" value="Creatinase/aminopeptidase"/>
    <property type="match status" value="1"/>
</dbReference>
<dbReference type="EMBL" id="JAUSUR010000006">
    <property type="protein sequence ID" value="MDQ0362285.1"/>
    <property type="molecule type" value="Genomic_DNA"/>
</dbReference>
<dbReference type="PANTHER" id="PTHR46112:SF2">
    <property type="entry name" value="XAA-PRO AMINOPEPTIDASE P-RELATED"/>
    <property type="match status" value="1"/>
</dbReference>
<dbReference type="PANTHER" id="PTHR46112">
    <property type="entry name" value="AMINOPEPTIDASE"/>
    <property type="match status" value="1"/>
</dbReference>
<reference evidence="3 4" key="1">
    <citation type="submission" date="2023-07" db="EMBL/GenBank/DDBJ databases">
        <title>Genomic Encyclopedia of Type Strains, Phase IV (KMG-IV): sequencing the most valuable type-strain genomes for metagenomic binning, comparative biology and taxonomic classification.</title>
        <authorList>
            <person name="Goeker M."/>
        </authorList>
    </citation>
    <scope>NUCLEOTIDE SEQUENCE [LARGE SCALE GENOMIC DNA]</scope>
    <source>
        <strain evidence="3 4">DSM 16784</strain>
    </source>
</reference>
<keyword evidence="3" id="KW-0378">Hydrolase</keyword>
<dbReference type="InterPro" id="IPR029149">
    <property type="entry name" value="Creatin/AminoP/Spt16_N"/>
</dbReference>
<dbReference type="SUPFAM" id="SSF53092">
    <property type="entry name" value="Creatinase/prolidase N-terminal domain"/>
    <property type="match status" value="1"/>
</dbReference>
<name>A0ABU0E738_9FIRM</name>
<dbReference type="InterPro" id="IPR050659">
    <property type="entry name" value="Peptidase_M24B"/>
</dbReference>
<keyword evidence="3" id="KW-0031">Aminopeptidase</keyword>
<dbReference type="CDD" id="cd01066">
    <property type="entry name" value="APP_MetAP"/>
    <property type="match status" value="1"/>
</dbReference>
<keyword evidence="4" id="KW-1185">Reference proteome</keyword>
<dbReference type="Pfam" id="PF00557">
    <property type="entry name" value="Peptidase_M24"/>
    <property type="match status" value="1"/>
</dbReference>
<sequence length="458" mass="51422">MIELKKVQRPKKEMDIQPVLLSDETIQQRKEKILKGMKQDNLDVIIVYADLEHGSNFEYLCGFLPRFEEAMLVLHVSGDAYMVLGNENLNKASKARIDVKAVHMPHFSLPDQPMDTDKTVSQILSQCNINQAKKIGIIGWKKFTNTVENENKIFDIPYFVMEALKETCPNADFVNGAYLFIGENGARNTNNANEIAHYEFGATLAGNCILDTLDAFEVGKSEMEIASKLEQYGQRHSVVTIMASGERFVKANMYPSLKKVELGDKISITTGYKGGLQSRGGYAVASRNQLPEGEQDYLDKVAKPYFNAVVTWLETIRIGMNGKELYDKIESVLPKATYGWSLNPGHLCADEEWLSSPVYPESMEKISSGMLFQIDIIPSVKGYGGVSCESGVVLADEKLRTEIQNNYPDMWKRFEARRNYMIHELGIAISEEVLPTSIATAYLTPYLLDKDSAFVVVK</sequence>
<dbReference type="Pfam" id="PF01321">
    <property type="entry name" value="Creatinase_N"/>
    <property type="match status" value="1"/>
</dbReference>
<dbReference type="Proteomes" id="UP001230220">
    <property type="component" value="Unassembled WGS sequence"/>
</dbReference>
<gene>
    <name evidence="3" type="ORF">J2S15_003039</name>
</gene>
<comment type="caution">
    <text evidence="3">The sequence shown here is derived from an EMBL/GenBank/DDBJ whole genome shotgun (WGS) entry which is preliminary data.</text>
</comment>
<evidence type="ECO:0000259" key="2">
    <source>
        <dbReference type="Pfam" id="PF01321"/>
    </source>
</evidence>
<accession>A0ABU0E738</accession>
<keyword evidence="3" id="KW-0645">Protease</keyword>
<organism evidence="3 4">
    <name type="scientific">Breznakia pachnodae</name>
    <dbReference type="NCBI Taxonomy" id="265178"/>
    <lineage>
        <taxon>Bacteria</taxon>
        <taxon>Bacillati</taxon>
        <taxon>Bacillota</taxon>
        <taxon>Erysipelotrichia</taxon>
        <taxon>Erysipelotrichales</taxon>
        <taxon>Erysipelotrichaceae</taxon>
        <taxon>Breznakia</taxon>
    </lineage>
</organism>
<feature type="domain" description="Creatinase N-terminal" evidence="2">
    <location>
        <begin position="29"/>
        <end position="177"/>
    </location>
</feature>
<dbReference type="GO" id="GO:0004177">
    <property type="term" value="F:aminopeptidase activity"/>
    <property type="evidence" value="ECO:0007669"/>
    <property type="project" value="UniProtKB-KW"/>
</dbReference>
<dbReference type="RefSeq" id="WP_307409761.1">
    <property type="nucleotide sequence ID" value="NZ_JAUSUR010000006.1"/>
</dbReference>
<dbReference type="Gene3D" id="3.40.350.10">
    <property type="entry name" value="Creatinase/prolidase N-terminal domain"/>
    <property type="match status" value="1"/>
</dbReference>